<dbReference type="GO" id="GO:0016020">
    <property type="term" value="C:membrane"/>
    <property type="evidence" value="ECO:0007669"/>
    <property type="project" value="UniProtKB-SubCell"/>
</dbReference>
<feature type="transmembrane region" description="Helical" evidence="16">
    <location>
        <begin position="299"/>
        <end position="318"/>
    </location>
</feature>
<dbReference type="InterPro" id="IPR027995">
    <property type="entry name" value="Galactosyl_T_N"/>
</dbReference>
<evidence type="ECO:0000256" key="8">
    <source>
        <dbReference type="ARBA" id="ARBA00022692"/>
    </source>
</evidence>
<dbReference type="InterPro" id="IPR029044">
    <property type="entry name" value="Nucleotide-diphossugar_trans"/>
</dbReference>
<keyword evidence="13" id="KW-0325">Glycoprotein</keyword>
<evidence type="ECO:0000313" key="18">
    <source>
        <dbReference type="EMBL" id="KAL3124418.1"/>
    </source>
</evidence>
<keyword evidence="10" id="KW-0735">Signal-anchor</keyword>
<proteinExistence type="inferred from homology"/>
<sequence>MDLPNKFNSDQFCTLATVTERQICGECGRKRMFFCYDCKVYVGRVGSMAPRVELPLLVDIVKHRHELNSKSTAIHALLISPGQTRIFDKFEEVPNYALECSATENVAVLFPSKNSQSIAQFVRENGPLCRIVVLDSTWNTVGQLRNMANIVKLPMVHLRQYTTDYWRPQNGLSADHLATIEAIYYACVESREAEREWRRTEERRRREKGEKEEKEGEKEVRQKGGGRDAEEQNGKKGEDGGSEEEAEEEQNRLDNLLFWCMRPDPTQLRRYQLSTAAANGVTAGVFVGGANRTRRQWRFLLLLSVLFSVTFTFGFWTFQSDGSIFSPPYHKLEQFALVEENVSTSAWNTFAQNSITEGTKERNGSDEGISEKMAKTNRSYENFPVEVNETLSNQIELFSVTYAENATEIAPNVSLSFAVPPRHSVADWPACADHPPGLIGPIPVWMDGPGFETLNKLYPRVRQGGHNWPDACAARHRVAIIIPYRDREAHLRIFLHNLHFLLSKQQMDYAIFVVEQATNQTFNRAKLMNVGFVEASRLYDWQCFVFHDVDLLPEDDRNLYSCPEHPRHMSVAVDKFDYTLPYAQIFGGATAMTRKQFERVNGYSNDYWGWGGEDDDISYRLAYAGLKISRYPAKIARYKMVKHEHDGMNPSNDCRWELLDKTKKRWRQDGLSNLNYTLLSTTFHRMYTNFVVDLLEDDSRKTLANERISRRLLKGC</sequence>
<comment type="similarity">
    <text evidence="3">Belongs to the glycosyltransferase 7 family.</text>
</comment>
<feature type="domain" description="DTW" evidence="17">
    <location>
        <begin position="31"/>
        <end position="209"/>
    </location>
</feature>
<dbReference type="SUPFAM" id="SSF53448">
    <property type="entry name" value="Nucleotide-diphospho-sugar transferases"/>
    <property type="match status" value="1"/>
</dbReference>
<evidence type="ECO:0000256" key="6">
    <source>
        <dbReference type="ARBA" id="ARBA00022679"/>
    </source>
</evidence>
<dbReference type="InterPro" id="IPR005636">
    <property type="entry name" value="DTW"/>
</dbReference>
<evidence type="ECO:0000256" key="14">
    <source>
        <dbReference type="ARBA" id="ARBA00048718"/>
    </source>
</evidence>
<reference evidence="18 19" key="1">
    <citation type="submission" date="2024-10" db="EMBL/GenBank/DDBJ databases">
        <authorList>
            <person name="Kim D."/>
        </authorList>
    </citation>
    <scope>NUCLEOTIDE SEQUENCE [LARGE SCALE GENOMIC DNA]</scope>
    <source>
        <strain evidence="18">BH-2024</strain>
    </source>
</reference>
<evidence type="ECO:0000256" key="5">
    <source>
        <dbReference type="ARBA" id="ARBA00022676"/>
    </source>
</evidence>
<dbReference type="AlphaFoldDB" id="A0ABD2MA64"/>
<evidence type="ECO:0000256" key="9">
    <source>
        <dbReference type="ARBA" id="ARBA00022694"/>
    </source>
</evidence>
<evidence type="ECO:0000256" key="1">
    <source>
        <dbReference type="ARBA" id="ARBA00004606"/>
    </source>
</evidence>
<dbReference type="GO" id="GO:0016757">
    <property type="term" value="F:glycosyltransferase activity"/>
    <property type="evidence" value="ECO:0007669"/>
    <property type="project" value="UniProtKB-KW"/>
</dbReference>
<evidence type="ECO:0000256" key="15">
    <source>
        <dbReference type="SAM" id="MobiDB-lite"/>
    </source>
</evidence>
<dbReference type="EC" id="2.5.1.25" evidence="4"/>
<keyword evidence="8 16" id="KW-0812">Transmembrane</keyword>
<organism evidence="18 19">
    <name type="scientific">Heterodera trifolii</name>
    <dbReference type="NCBI Taxonomy" id="157864"/>
    <lineage>
        <taxon>Eukaryota</taxon>
        <taxon>Metazoa</taxon>
        <taxon>Ecdysozoa</taxon>
        <taxon>Nematoda</taxon>
        <taxon>Chromadorea</taxon>
        <taxon>Rhabditida</taxon>
        <taxon>Tylenchina</taxon>
        <taxon>Tylenchomorpha</taxon>
        <taxon>Tylenchoidea</taxon>
        <taxon>Heteroderidae</taxon>
        <taxon>Heteroderinae</taxon>
        <taxon>Heterodera</taxon>
    </lineage>
</organism>
<name>A0ABD2MA64_9BILA</name>
<evidence type="ECO:0000256" key="16">
    <source>
        <dbReference type="SAM" id="Phobius"/>
    </source>
</evidence>
<evidence type="ECO:0000256" key="4">
    <source>
        <dbReference type="ARBA" id="ARBA00012386"/>
    </source>
</evidence>
<evidence type="ECO:0000259" key="17">
    <source>
        <dbReference type="SMART" id="SM01144"/>
    </source>
</evidence>
<dbReference type="InterPro" id="IPR027791">
    <property type="entry name" value="Galactosyl_T_C"/>
</dbReference>
<keyword evidence="11 16" id="KW-1133">Transmembrane helix</keyword>
<dbReference type="Pfam" id="PF13733">
    <property type="entry name" value="Glyco_transf_7N"/>
    <property type="match status" value="1"/>
</dbReference>
<keyword evidence="9" id="KW-0819">tRNA processing</keyword>
<accession>A0ABD2MA64</accession>
<protein>
    <recommendedName>
        <fullName evidence="4">tRNA-uridine aminocarboxypropyltransferase</fullName>
        <ecNumber evidence="4">2.5.1.25</ecNumber>
    </recommendedName>
</protein>
<comment type="caution">
    <text evidence="18">The sequence shown here is derived from an EMBL/GenBank/DDBJ whole genome shotgun (WGS) entry which is preliminary data.</text>
</comment>
<evidence type="ECO:0000256" key="3">
    <source>
        <dbReference type="ARBA" id="ARBA00005735"/>
    </source>
</evidence>
<dbReference type="SMART" id="SM01144">
    <property type="entry name" value="DTW"/>
    <property type="match status" value="1"/>
</dbReference>
<comment type="catalytic activity">
    <reaction evidence="14">
        <text>a uridine in tRNA + S-adenosyl-L-methionine = a 3-[(3S)-3-amino-3-carboxypropyl]uridine in tRNA + S-methyl-5'-thioadenosine + H(+)</text>
        <dbReference type="Rhea" id="RHEA:62432"/>
        <dbReference type="Rhea" id="RHEA-COMP:13339"/>
        <dbReference type="Rhea" id="RHEA-COMP:16092"/>
        <dbReference type="ChEBI" id="CHEBI:15378"/>
        <dbReference type="ChEBI" id="CHEBI:17509"/>
        <dbReference type="ChEBI" id="CHEBI:59789"/>
        <dbReference type="ChEBI" id="CHEBI:65315"/>
        <dbReference type="ChEBI" id="CHEBI:82930"/>
        <dbReference type="EC" id="2.5.1.25"/>
    </reaction>
</comment>
<comment type="pathway">
    <text evidence="2">Protein modification; protein glycosylation.</text>
</comment>
<evidence type="ECO:0000256" key="12">
    <source>
        <dbReference type="ARBA" id="ARBA00023136"/>
    </source>
</evidence>
<dbReference type="GO" id="GO:0008033">
    <property type="term" value="P:tRNA processing"/>
    <property type="evidence" value="ECO:0007669"/>
    <property type="project" value="UniProtKB-KW"/>
</dbReference>
<dbReference type="Proteomes" id="UP001620626">
    <property type="component" value="Unassembled WGS sequence"/>
</dbReference>
<feature type="region of interest" description="Disordered" evidence="15">
    <location>
        <begin position="196"/>
        <end position="247"/>
    </location>
</feature>
<dbReference type="CDD" id="cd00899">
    <property type="entry name" value="b4GalT"/>
    <property type="match status" value="1"/>
</dbReference>
<evidence type="ECO:0000256" key="11">
    <source>
        <dbReference type="ARBA" id="ARBA00022989"/>
    </source>
</evidence>
<evidence type="ECO:0000256" key="10">
    <source>
        <dbReference type="ARBA" id="ARBA00022968"/>
    </source>
</evidence>
<evidence type="ECO:0000313" key="19">
    <source>
        <dbReference type="Proteomes" id="UP001620626"/>
    </source>
</evidence>
<dbReference type="EMBL" id="JBICBT010000073">
    <property type="protein sequence ID" value="KAL3124418.1"/>
    <property type="molecule type" value="Genomic_DNA"/>
</dbReference>
<keyword evidence="7" id="KW-0949">S-adenosyl-L-methionine</keyword>
<dbReference type="GO" id="GO:0016432">
    <property type="term" value="F:tRNA-uridine aminocarboxypropyltransferase activity"/>
    <property type="evidence" value="ECO:0007669"/>
    <property type="project" value="UniProtKB-EC"/>
</dbReference>
<feature type="compositionally biased region" description="Basic and acidic residues" evidence="15">
    <location>
        <begin position="196"/>
        <end position="239"/>
    </location>
</feature>
<dbReference type="Pfam" id="PF02709">
    <property type="entry name" value="Glyco_transf_7C"/>
    <property type="match status" value="1"/>
</dbReference>
<gene>
    <name evidence="18" type="ORF">niasHT_007701</name>
</gene>
<dbReference type="PRINTS" id="PR02050">
    <property type="entry name" value="B14GALTRFASE"/>
</dbReference>
<comment type="subcellular location">
    <subcellularLocation>
        <location evidence="1">Membrane</location>
        <topology evidence="1">Single-pass type II membrane protein</topology>
    </subcellularLocation>
</comment>
<evidence type="ECO:0000256" key="2">
    <source>
        <dbReference type="ARBA" id="ARBA00004922"/>
    </source>
</evidence>
<dbReference type="Gene3D" id="3.90.550.10">
    <property type="entry name" value="Spore Coat Polysaccharide Biosynthesis Protein SpsA, Chain A"/>
    <property type="match status" value="1"/>
</dbReference>
<keyword evidence="19" id="KW-1185">Reference proteome</keyword>
<dbReference type="InterPro" id="IPR003859">
    <property type="entry name" value="Galactosyl_T"/>
</dbReference>
<evidence type="ECO:0000256" key="7">
    <source>
        <dbReference type="ARBA" id="ARBA00022691"/>
    </source>
</evidence>
<evidence type="ECO:0000256" key="13">
    <source>
        <dbReference type="ARBA" id="ARBA00023180"/>
    </source>
</evidence>
<dbReference type="Pfam" id="PF03942">
    <property type="entry name" value="DTW"/>
    <property type="match status" value="1"/>
</dbReference>
<keyword evidence="12 16" id="KW-0472">Membrane</keyword>
<keyword evidence="5" id="KW-0328">Glycosyltransferase</keyword>
<dbReference type="PANTHER" id="PTHR19300">
    <property type="entry name" value="BETA-1,4-GALACTOSYLTRANSFERASE"/>
    <property type="match status" value="1"/>
</dbReference>
<keyword evidence="6" id="KW-0808">Transferase</keyword>
<dbReference type="PANTHER" id="PTHR19300:SF57">
    <property type="entry name" value="BETA-1,4-N-ACETYLGALACTOSAMINYLTRANSFERASE"/>
    <property type="match status" value="1"/>
</dbReference>